<dbReference type="Gene3D" id="3.20.20.140">
    <property type="entry name" value="Metal-dependent hydrolases"/>
    <property type="match status" value="1"/>
</dbReference>
<dbReference type="RefSeq" id="WP_267532949.1">
    <property type="nucleotide sequence ID" value="NZ_JAPNKA010000001.1"/>
</dbReference>
<reference evidence="3 4" key="1">
    <citation type="submission" date="2022-11" db="EMBL/GenBank/DDBJ databases">
        <title>Minimal conservation of predation-associated metabolite biosynthetic gene clusters underscores biosynthetic potential of Myxococcota including descriptions for ten novel species: Archangium lansinium sp. nov., Myxococcus landrumus sp. nov., Nannocystis bai.</title>
        <authorList>
            <person name="Ahearne A."/>
            <person name="Stevens C."/>
            <person name="Phillips K."/>
        </authorList>
    </citation>
    <scope>NUCLEOTIDE SEQUENCE [LARGE SCALE GENOMIC DNA]</scope>
    <source>
        <strain evidence="3 4">MIWBW</strain>
    </source>
</reference>
<organism evidence="3 4">
    <name type="scientific">Archangium lansingense</name>
    <dbReference type="NCBI Taxonomy" id="2995310"/>
    <lineage>
        <taxon>Bacteria</taxon>
        <taxon>Pseudomonadati</taxon>
        <taxon>Myxococcota</taxon>
        <taxon>Myxococcia</taxon>
        <taxon>Myxococcales</taxon>
        <taxon>Cystobacterineae</taxon>
        <taxon>Archangiaceae</taxon>
        <taxon>Archangium</taxon>
    </lineage>
</organism>
<evidence type="ECO:0000259" key="2">
    <source>
        <dbReference type="Pfam" id="PF07969"/>
    </source>
</evidence>
<dbReference type="SUPFAM" id="SSF51556">
    <property type="entry name" value="Metallo-dependent hydrolases"/>
    <property type="match status" value="1"/>
</dbReference>
<dbReference type="InterPro" id="IPR033932">
    <property type="entry name" value="YtcJ-like"/>
</dbReference>
<feature type="region of interest" description="Disordered" evidence="1">
    <location>
        <begin position="570"/>
        <end position="596"/>
    </location>
</feature>
<sequence>MQGRSSQHIAGTRARGAVLLALMGALVLALGEGCARRAPEGARVETTVYVARRIRTLDERKPEAEALAVRRGRLVAVGTKAEVLKAAGEGARVVDYGDAVVVPGLVDAHAHIAGLGRSLTVARLEGASSVDEVVRRLAEAPSTSFQGDWLIGKGWDQNGWPGKEFPGRGELDARFPRTPVYLTRVDHHAAWVNGEALKRAGISRETPDPAGGRILRDAKGEPTGVLVDNAMDLVAQVVPPPTDEQLEARLSAALERCAQVGLTGVHDAGMDLRTFRKLQAWDMAGRLPVRVYAMADGQGEDRHTYLELGTYGGRMLEMKAVKFLLDGALGSRGAALHESYSDEPGETGLLLMEPEELSRRTWAFMERGFQVCIHAIGDRANTLVVDTLIRASAGTGTRPLRHRVEHAQILRPEDIRKLGEAGLVASVQPTHATSDMGWAEARLGAERLKGAYAWKSLKEAGAVLALGSDFPIENPDVLSGLYAARTRQDASGKPEGGWQPQERLSGQESLEGFTVGPAWASFAEERRGRLIEGMDADFTVLSVDPVSDEAKSLVDAKVVATVVGGREVHRAPDKALPGRGFDARPPGGQSVEPRTH</sequence>
<evidence type="ECO:0000313" key="3">
    <source>
        <dbReference type="EMBL" id="MCY1073963.1"/>
    </source>
</evidence>
<protein>
    <submittedName>
        <fullName evidence="3">Amidohydrolase</fullName>
    </submittedName>
</protein>
<name>A0ABT3ZX43_9BACT</name>
<evidence type="ECO:0000256" key="1">
    <source>
        <dbReference type="SAM" id="MobiDB-lite"/>
    </source>
</evidence>
<feature type="domain" description="Amidohydrolase 3" evidence="2">
    <location>
        <begin position="92"/>
        <end position="569"/>
    </location>
</feature>
<dbReference type="Pfam" id="PF07969">
    <property type="entry name" value="Amidohydro_3"/>
    <property type="match status" value="1"/>
</dbReference>
<gene>
    <name evidence="3" type="ORF">OV287_05645</name>
</gene>
<dbReference type="InterPro" id="IPR013108">
    <property type="entry name" value="Amidohydro_3"/>
</dbReference>
<dbReference type="Gene3D" id="2.30.40.10">
    <property type="entry name" value="Urease, subunit C, domain 1"/>
    <property type="match status" value="1"/>
</dbReference>
<dbReference type="PANTHER" id="PTHR22642:SF2">
    <property type="entry name" value="PROTEIN LONG AFTER FAR-RED 3"/>
    <property type="match status" value="1"/>
</dbReference>
<evidence type="ECO:0000313" key="4">
    <source>
        <dbReference type="Proteomes" id="UP001207654"/>
    </source>
</evidence>
<dbReference type="InterPro" id="IPR032466">
    <property type="entry name" value="Metal_Hydrolase"/>
</dbReference>
<dbReference type="CDD" id="cd01300">
    <property type="entry name" value="YtcJ_like"/>
    <property type="match status" value="1"/>
</dbReference>
<dbReference type="Gene3D" id="3.10.310.70">
    <property type="match status" value="1"/>
</dbReference>
<proteinExistence type="predicted"/>
<comment type="caution">
    <text evidence="3">The sequence shown here is derived from an EMBL/GenBank/DDBJ whole genome shotgun (WGS) entry which is preliminary data.</text>
</comment>
<accession>A0ABT3ZX43</accession>
<dbReference type="PANTHER" id="PTHR22642">
    <property type="entry name" value="IMIDAZOLONEPROPIONASE"/>
    <property type="match status" value="1"/>
</dbReference>
<dbReference type="InterPro" id="IPR011059">
    <property type="entry name" value="Metal-dep_hydrolase_composite"/>
</dbReference>
<dbReference type="Proteomes" id="UP001207654">
    <property type="component" value="Unassembled WGS sequence"/>
</dbReference>
<dbReference type="EMBL" id="JAPNKA010000001">
    <property type="protein sequence ID" value="MCY1073963.1"/>
    <property type="molecule type" value="Genomic_DNA"/>
</dbReference>
<dbReference type="SUPFAM" id="SSF51338">
    <property type="entry name" value="Composite domain of metallo-dependent hydrolases"/>
    <property type="match status" value="1"/>
</dbReference>
<keyword evidence="4" id="KW-1185">Reference proteome</keyword>